<feature type="transmembrane region" description="Helical" evidence="1">
    <location>
        <begin position="84"/>
        <end position="115"/>
    </location>
</feature>
<dbReference type="AlphaFoldDB" id="A0A520MW82"/>
<comment type="caution">
    <text evidence="2">The sequence shown here is derived from an EMBL/GenBank/DDBJ whole genome shotgun (WGS) entry which is preliminary data.</text>
</comment>
<dbReference type="InterPro" id="IPR003425">
    <property type="entry name" value="CCB3/YggT"/>
</dbReference>
<keyword evidence="1" id="KW-0472">Membrane</keyword>
<dbReference type="Proteomes" id="UP000315498">
    <property type="component" value="Unassembled WGS sequence"/>
</dbReference>
<dbReference type="GO" id="GO:0016020">
    <property type="term" value="C:membrane"/>
    <property type="evidence" value="ECO:0007669"/>
    <property type="project" value="InterPro"/>
</dbReference>
<dbReference type="Pfam" id="PF02325">
    <property type="entry name" value="CCB3_YggT"/>
    <property type="match status" value="1"/>
</dbReference>
<keyword evidence="1" id="KW-1133">Transmembrane helix</keyword>
<dbReference type="EMBL" id="SHBG01000004">
    <property type="protein sequence ID" value="RZO25465.1"/>
    <property type="molecule type" value="Genomic_DNA"/>
</dbReference>
<keyword evidence="1" id="KW-0812">Transmembrane</keyword>
<sequence>MNSNIEIVGLILSLLNYCFVFLMIFNLLKVNYFNPIVSTFVKIYKPISKILPTLINPVINIFVIAVGLKLLSLIVYFGSQYETITLLGVAVIQTLMVIVRIIFFAVIGGVILSWVSPEKSNAFLELVVEISYKSLEPIRKYIPSAGGLDFSPLFVLILINLIESFLSDILRSIV</sequence>
<evidence type="ECO:0000256" key="1">
    <source>
        <dbReference type="SAM" id="Phobius"/>
    </source>
</evidence>
<evidence type="ECO:0000313" key="2">
    <source>
        <dbReference type="EMBL" id="RZO25465.1"/>
    </source>
</evidence>
<feature type="transmembrane region" description="Helical" evidence="1">
    <location>
        <begin position="54"/>
        <end position="77"/>
    </location>
</feature>
<accession>A0A520MW82</accession>
<protein>
    <submittedName>
        <fullName evidence="2">YggT family protein</fullName>
    </submittedName>
</protein>
<name>A0A520MW82_9GAMM</name>
<proteinExistence type="predicted"/>
<reference evidence="2 3" key="1">
    <citation type="submission" date="2019-02" db="EMBL/GenBank/DDBJ databases">
        <title>Prokaryotic population dynamics and viral predation in marine succession experiment using metagenomics: the confinement effect.</title>
        <authorList>
            <person name="Haro-Moreno J.M."/>
            <person name="Rodriguez-Valera F."/>
            <person name="Lopez-Perez M."/>
        </authorList>
    </citation>
    <scope>NUCLEOTIDE SEQUENCE [LARGE SCALE GENOMIC DNA]</scope>
    <source>
        <strain evidence="2">MED-G161</strain>
    </source>
</reference>
<feature type="transmembrane region" description="Helical" evidence="1">
    <location>
        <begin position="7"/>
        <end position="28"/>
    </location>
</feature>
<evidence type="ECO:0000313" key="3">
    <source>
        <dbReference type="Proteomes" id="UP000315498"/>
    </source>
</evidence>
<gene>
    <name evidence="2" type="ORF">EVA94_00820</name>
</gene>
<organism evidence="2 3">
    <name type="scientific">SAR86 cluster bacterium</name>
    <dbReference type="NCBI Taxonomy" id="2030880"/>
    <lineage>
        <taxon>Bacteria</taxon>
        <taxon>Pseudomonadati</taxon>
        <taxon>Pseudomonadota</taxon>
        <taxon>Gammaproteobacteria</taxon>
        <taxon>SAR86 cluster</taxon>
    </lineage>
</organism>